<sequence length="208" mass="22369">SRLGRATPRSRRGGLKNSWGEAAFEGPLRHGKTNATLDAPLEGHEGGAYIAQGGEHCTPGRRRSPRPRRGSPAGAQQAPAPGAARPCRRLGAPPCPTAGHHGPRRPAPRRRSVRLPRLAPEAGARVLPEVPLVQSGGARAAGRNPWSRRWRGRSEVQVGRLRRLAARHLSCAHTLKGSKPRVYSKLHSLNAKMLSKKSYAVKSPPVLS</sequence>
<evidence type="ECO:0000256" key="1">
    <source>
        <dbReference type="SAM" id="MobiDB-lite"/>
    </source>
</evidence>
<proteinExistence type="predicted"/>
<feature type="region of interest" description="Disordered" evidence="1">
    <location>
        <begin position="1"/>
        <end position="113"/>
    </location>
</feature>
<evidence type="ECO:0000313" key="3">
    <source>
        <dbReference type="Proteomes" id="UP001189429"/>
    </source>
</evidence>
<dbReference type="Proteomes" id="UP001189429">
    <property type="component" value="Unassembled WGS sequence"/>
</dbReference>
<name>A0ABN9QE43_9DINO</name>
<feature type="non-terminal residue" evidence="2">
    <location>
        <position position="1"/>
    </location>
</feature>
<feature type="compositionally biased region" description="Basic residues" evidence="1">
    <location>
        <begin position="59"/>
        <end position="69"/>
    </location>
</feature>
<feature type="non-terminal residue" evidence="2">
    <location>
        <position position="208"/>
    </location>
</feature>
<feature type="compositionally biased region" description="Basic residues" evidence="1">
    <location>
        <begin position="101"/>
        <end position="113"/>
    </location>
</feature>
<evidence type="ECO:0000313" key="2">
    <source>
        <dbReference type="EMBL" id="CAK0804194.1"/>
    </source>
</evidence>
<accession>A0ABN9QE43</accession>
<comment type="caution">
    <text evidence="2">The sequence shown here is derived from an EMBL/GenBank/DDBJ whole genome shotgun (WGS) entry which is preliminary data.</text>
</comment>
<reference evidence="2" key="1">
    <citation type="submission" date="2023-10" db="EMBL/GenBank/DDBJ databases">
        <authorList>
            <person name="Chen Y."/>
            <person name="Shah S."/>
            <person name="Dougan E. K."/>
            <person name="Thang M."/>
            <person name="Chan C."/>
        </authorList>
    </citation>
    <scope>NUCLEOTIDE SEQUENCE [LARGE SCALE GENOMIC DNA]</scope>
</reference>
<keyword evidence="3" id="KW-1185">Reference proteome</keyword>
<dbReference type="EMBL" id="CAUYUJ010003184">
    <property type="protein sequence ID" value="CAK0804194.1"/>
    <property type="molecule type" value="Genomic_DNA"/>
</dbReference>
<protein>
    <submittedName>
        <fullName evidence="2">Uncharacterized protein</fullName>
    </submittedName>
</protein>
<organism evidence="2 3">
    <name type="scientific">Prorocentrum cordatum</name>
    <dbReference type="NCBI Taxonomy" id="2364126"/>
    <lineage>
        <taxon>Eukaryota</taxon>
        <taxon>Sar</taxon>
        <taxon>Alveolata</taxon>
        <taxon>Dinophyceae</taxon>
        <taxon>Prorocentrales</taxon>
        <taxon>Prorocentraceae</taxon>
        <taxon>Prorocentrum</taxon>
    </lineage>
</organism>
<gene>
    <name evidence="2" type="ORF">PCOR1329_LOCUS11089</name>
</gene>
<feature type="compositionally biased region" description="Low complexity" evidence="1">
    <location>
        <begin position="70"/>
        <end position="92"/>
    </location>
</feature>